<sequence>FFSESYKSLLGNAQQHAGKKHKAGGSSKNPPGRPRGKHRGIRKWDGTYVTRGTMIYTQLPIKCHPGLNVGIGRDRTLYALEHGKVLMTTEKVNPNWDNKFVKRFYADFKDRDVPLYKTYFHVIPEPQKNVFRLVGQI</sequence>
<proteinExistence type="inferred from homology"/>
<keyword evidence="6" id="KW-0687">Ribonucleoprotein</keyword>
<organism evidence="10 11">
    <name type="scientific">Meganyctiphanes norvegica</name>
    <name type="common">Northern krill</name>
    <name type="synonym">Thysanopoda norvegica</name>
    <dbReference type="NCBI Taxonomy" id="48144"/>
    <lineage>
        <taxon>Eukaryota</taxon>
        <taxon>Metazoa</taxon>
        <taxon>Ecdysozoa</taxon>
        <taxon>Arthropoda</taxon>
        <taxon>Crustacea</taxon>
        <taxon>Multicrustacea</taxon>
        <taxon>Malacostraca</taxon>
        <taxon>Eumalacostraca</taxon>
        <taxon>Eucarida</taxon>
        <taxon>Euphausiacea</taxon>
        <taxon>Euphausiidae</taxon>
        <taxon>Meganyctiphanes</taxon>
    </lineage>
</organism>
<evidence type="ECO:0000256" key="8">
    <source>
        <dbReference type="ARBA" id="ARBA00076963"/>
    </source>
</evidence>
<evidence type="ECO:0000256" key="6">
    <source>
        <dbReference type="ARBA" id="ARBA00023274"/>
    </source>
</evidence>
<gene>
    <name evidence="10" type="ORF">MNOR_LOCUS33358</name>
</gene>
<dbReference type="Proteomes" id="UP001497623">
    <property type="component" value="Unassembled WGS sequence"/>
</dbReference>
<reference evidence="10 11" key="1">
    <citation type="submission" date="2024-05" db="EMBL/GenBank/DDBJ databases">
        <authorList>
            <person name="Wallberg A."/>
        </authorList>
    </citation>
    <scope>NUCLEOTIDE SEQUENCE [LARGE SCALE GENOMIC DNA]</scope>
</reference>
<evidence type="ECO:0000313" key="11">
    <source>
        <dbReference type="Proteomes" id="UP001497623"/>
    </source>
</evidence>
<dbReference type="GO" id="GO:0003735">
    <property type="term" value="F:structural constituent of ribosome"/>
    <property type="evidence" value="ECO:0007669"/>
    <property type="project" value="InterPro"/>
</dbReference>
<evidence type="ECO:0000256" key="3">
    <source>
        <dbReference type="ARBA" id="ARBA00022946"/>
    </source>
</evidence>
<keyword evidence="4" id="KW-0689">Ribosomal protein</keyword>
<name>A0AAV2S907_MEGNR</name>
<keyword evidence="5" id="KW-0496">Mitochondrion</keyword>
<keyword evidence="3" id="KW-0809">Transit peptide</keyword>
<dbReference type="GO" id="GO:0005762">
    <property type="term" value="C:mitochondrial large ribosomal subunit"/>
    <property type="evidence" value="ECO:0007669"/>
    <property type="project" value="TreeGrafter"/>
</dbReference>
<evidence type="ECO:0000256" key="7">
    <source>
        <dbReference type="ARBA" id="ARBA00035267"/>
    </source>
</evidence>
<dbReference type="SUPFAM" id="SSF110324">
    <property type="entry name" value="Ribosomal L27 protein-like"/>
    <property type="match status" value="1"/>
</dbReference>
<evidence type="ECO:0000256" key="1">
    <source>
        <dbReference type="ARBA" id="ARBA00004173"/>
    </source>
</evidence>
<dbReference type="GO" id="GO:0005743">
    <property type="term" value="C:mitochondrial inner membrane"/>
    <property type="evidence" value="ECO:0007669"/>
    <property type="project" value="UniProtKB-ARBA"/>
</dbReference>
<dbReference type="EMBL" id="CAXKWB010047887">
    <property type="protein sequence ID" value="CAL4166115.1"/>
    <property type="molecule type" value="Genomic_DNA"/>
</dbReference>
<feature type="non-terminal residue" evidence="10">
    <location>
        <position position="1"/>
    </location>
</feature>
<dbReference type="PANTHER" id="PTHR15893">
    <property type="entry name" value="RIBOSOMAL PROTEIN L27"/>
    <property type="match status" value="1"/>
</dbReference>
<evidence type="ECO:0000256" key="5">
    <source>
        <dbReference type="ARBA" id="ARBA00023128"/>
    </source>
</evidence>
<dbReference type="PRINTS" id="PR00063">
    <property type="entry name" value="RIBOSOMALL27"/>
</dbReference>
<dbReference type="GO" id="GO:0006412">
    <property type="term" value="P:translation"/>
    <property type="evidence" value="ECO:0007669"/>
    <property type="project" value="InterPro"/>
</dbReference>
<evidence type="ECO:0000256" key="9">
    <source>
        <dbReference type="SAM" id="MobiDB-lite"/>
    </source>
</evidence>
<accession>A0AAV2S907</accession>
<comment type="similarity">
    <text evidence="2">Belongs to the bacterial ribosomal protein bL27 family.</text>
</comment>
<evidence type="ECO:0000313" key="10">
    <source>
        <dbReference type="EMBL" id="CAL4166115.1"/>
    </source>
</evidence>
<comment type="caution">
    <text evidence="10">The sequence shown here is derived from an EMBL/GenBank/DDBJ whole genome shotgun (WGS) entry which is preliminary data.</text>
</comment>
<dbReference type="AlphaFoldDB" id="A0AAV2S907"/>
<dbReference type="Pfam" id="PF01016">
    <property type="entry name" value="Ribosomal_L27"/>
    <property type="match status" value="1"/>
</dbReference>
<evidence type="ECO:0000256" key="4">
    <source>
        <dbReference type="ARBA" id="ARBA00022980"/>
    </source>
</evidence>
<comment type="subcellular location">
    <subcellularLocation>
        <location evidence="1">Mitochondrion</location>
    </subcellularLocation>
</comment>
<dbReference type="FunFam" id="2.40.50.100:FF:000031">
    <property type="entry name" value="39S ribosomal protein L27, mitochondrial"/>
    <property type="match status" value="1"/>
</dbReference>
<dbReference type="Gene3D" id="2.40.50.100">
    <property type="match status" value="1"/>
</dbReference>
<evidence type="ECO:0000256" key="2">
    <source>
        <dbReference type="ARBA" id="ARBA00010797"/>
    </source>
</evidence>
<keyword evidence="11" id="KW-1185">Reference proteome</keyword>
<feature type="region of interest" description="Disordered" evidence="9">
    <location>
        <begin position="13"/>
        <end position="41"/>
    </location>
</feature>
<protein>
    <recommendedName>
        <fullName evidence="7">Large ribosomal subunit protein bL27m</fullName>
    </recommendedName>
    <alternativeName>
        <fullName evidence="8">39S ribosomal protein L27, mitochondrial</fullName>
    </alternativeName>
</protein>
<dbReference type="InterPro" id="IPR001684">
    <property type="entry name" value="Ribosomal_bL27"/>
</dbReference>
<dbReference type="PANTHER" id="PTHR15893:SF0">
    <property type="entry name" value="LARGE RIBOSOMAL SUBUNIT PROTEIN BL27M"/>
    <property type="match status" value="1"/>
</dbReference>